<gene>
    <name evidence="1" type="ORF">SEA_LANNISTER_50</name>
</gene>
<sequence length="57" mass="6307">MERVAEMVMALPEDQREAFLASLVPPRAAPQPTLAVESRPLPPPRRKAVITSSVNWV</sequence>
<dbReference type="KEGG" id="vg:26628160"/>
<organism evidence="1 2">
    <name type="scientific">Streptomyces phage Lannister</name>
    <dbReference type="NCBI Taxonomy" id="1674927"/>
    <lineage>
        <taxon>Viruses</taxon>
        <taxon>Duplodnaviria</taxon>
        <taxon>Heunggongvirae</taxon>
        <taxon>Uroviricota</taxon>
        <taxon>Caudoviricetes</taxon>
        <taxon>Arquatrovirinae</taxon>
        <taxon>Likavirus</taxon>
        <taxon>Likavirus lannister</taxon>
    </lineage>
</organism>
<keyword evidence="2" id="KW-1185">Reference proteome</keyword>
<dbReference type="Proteomes" id="UP000201933">
    <property type="component" value="Segment"/>
</dbReference>
<proteinExistence type="predicted"/>
<protein>
    <submittedName>
        <fullName evidence="1">Uncharacterized protein</fullName>
    </submittedName>
</protein>
<evidence type="ECO:0000313" key="2">
    <source>
        <dbReference type="Proteomes" id="UP000201933"/>
    </source>
</evidence>
<name>A0A0K1Y9H2_9CAUD</name>
<dbReference type="GeneID" id="26628160"/>
<reference evidence="1 2" key="1">
    <citation type="submission" date="2015-06" db="EMBL/GenBank/DDBJ databases">
        <authorList>
            <person name="Johnson F."/>
            <person name="Tran D."/>
            <person name="Clark G.T."/>
            <person name="Lara A."/>
            <person name="Mehany M."/>
            <person name="Saenz O."/>
            <person name="Layton S.R."/>
            <person name="Bhuiyan S."/>
            <person name="Donegan-Quick R."/>
            <person name="Benjamin R.C."/>
            <person name="Hughes L.E."/>
            <person name="Bradley K.W."/>
            <person name="Asai D.J."/>
            <person name="Bowman C.A."/>
            <person name="Russell D.A."/>
            <person name="Pope W.H."/>
            <person name="Jacobs-Sera D."/>
            <person name="Hendrix R.W."/>
            <person name="Hatfull G.F."/>
        </authorList>
    </citation>
    <scope>NUCLEOTIDE SEQUENCE [LARGE SCALE GENOMIC DNA]</scope>
</reference>
<dbReference type="RefSeq" id="YP_009200990.1">
    <property type="nucleotide sequence ID" value="NC_028827.1"/>
</dbReference>
<dbReference type="EMBL" id="KT184391">
    <property type="protein sequence ID" value="AKY03732.1"/>
    <property type="molecule type" value="Genomic_DNA"/>
</dbReference>
<accession>A0A0K1Y9H2</accession>
<evidence type="ECO:0000313" key="1">
    <source>
        <dbReference type="EMBL" id="AKY03732.1"/>
    </source>
</evidence>